<organism evidence="14 15">
    <name type="scientific">Actinobacillus delphinicola</name>
    <dbReference type="NCBI Taxonomy" id="51161"/>
    <lineage>
        <taxon>Bacteria</taxon>
        <taxon>Pseudomonadati</taxon>
        <taxon>Pseudomonadota</taxon>
        <taxon>Gammaproteobacteria</taxon>
        <taxon>Pasteurellales</taxon>
        <taxon>Pasteurellaceae</taxon>
        <taxon>Actinobacillus</taxon>
    </lineage>
</organism>
<evidence type="ECO:0000259" key="11">
    <source>
        <dbReference type="Pfam" id="PF03895"/>
    </source>
</evidence>
<dbReference type="AlphaFoldDB" id="A0A448TW87"/>
<dbReference type="SUPFAM" id="SSF54523">
    <property type="entry name" value="Pili subunits"/>
    <property type="match status" value="1"/>
</dbReference>
<dbReference type="InterPro" id="IPR024973">
    <property type="entry name" value="ESPR"/>
</dbReference>
<comment type="subcellular location">
    <subcellularLocation>
        <location evidence="2">Cell outer membrane</location>
    </subcellularLocation>
    <subcellularLocation>
        <location evidence="1">Cell surface</location>
    </subcellularLocation>
</comment>
<dbReference type="Pfam" id="PF03895">
    <property type="entry name" value="YadA_anchor"/>
    <property type="match status" value="1"/>
</dbReference>
<keyword evidence="10" id="KW-0998">Cell outer membrane</keyword>
<dbReference type="Proteomes" id="UP000279799">
    <property type="component" value="Chromosome"/>
</dbReference>
<evidence type="ECO:0000256" key="1">
    <source>
        <dbReference type="ARBA" id="ARBA00004241"/>
    </source>
</evidence>
<evidence type="ECO:0000256" key="4">
    <source>
        <dbReference type="ARBA" id="ARBA00022448"/>
    </source>
</evidence>
<evidence type="ECO:0000256" key="7">
    <source>
        <dbReference type="ARBA" id="ARBA00022729"/>
    </source>
</evidence>
<feature type="domain" description="Trimeric autotransporter adhesin YadA-like stalk" evidence="12">
    <location>
        <begin position="395"/>
        <end position="424"/>
    </location>
</feature>
<dbReference type="GO" id="GO:0009986">
    <property type="term" value="C:cell surface"/>
    <property type="evidence" value="ECO:0007669"/>
    <property type="project" value="UniProtKB-SubCell"/>
</dbReference>
<protein>
    <submittedName>
        <fullName evidence="14">YadA domain-containing protein</fullName>
    </submittedName>
</protein>
<dbReference type="SUPFAM" id="SSF101967">
    <property type="entry name" value="Adhesin YadA, collagen-binding domain"/>
    <property type="match status" value="5"/>
</dbReference>
<feature type="domain" description="Trimeric autotransporter adhesin YadA-like stalk" evidence="12">
    <location>
        <begin position="580"/>
        <end position="606"/>
    </location>
</feature>
<dbReference type="Gene3D" id="6.10.250.2040">
    <property type="match status" value="1"/>
</dbReference>
<evidence type="ECO:0000256" key="3">
    <source>
        <dbReference type="ARBA" id="ARBA00005848"/>
    </source>
</evidence>
<feature type="domain" description="ESPR" evidence="13">
    <location>
        <begin position="1"/>
        <end position="38"/>
    </location>
</feature>
<evidence type="ECO:0000256" key="10">
    <source>
        <dbReference type="ARBA" id="ARBA00023237"/>
    </source>
</evidence>
<sequence length="976" mass="103180">MNKIFKVIFNKNTHQLVVVSELGKSKHQGTSLANSSTSSSIKHGVAIAILGLSTLALSIQMAFAQDAPMTTSANQIDPNLIVGNDPTSNDDMLRSRTIKNTQVHEVGESPFTEEPLLATDTVKKTWLTPDNLLVIGKVRKSETSFLHQLSHLTGHQDIDAVDIEELKRFFLLGYIKGNTNTGGTSNNNQYWRSTIQIIGAQADANSHYSSDNLTTVYSKNGSADSTITIKMKDDPTFKQVTLKNEADPLAKTIIDGRGVIIHTADGGKVSLTAQGLDNGNNPIRNVGDGVQDTDAVNQRQLKAATAGLADKGLKLSANSGDTVTNKLGSEISVQGSGNKADLEYSSENIKTKINQSADKTTIDIMLAKDLIDLDGVHIKDGPSLTQMGIDAADKRISNVGMGKITANSGDAINGSQFYALGNILGLTPNKILTGFTPPTFQPLIKTNGDIGAEAIDYQTAINDLITKINQGFIVNGNSMLPNTTNQQYLGSTINIIGATPSDGVTYSDRNITTVYQKDLQGNGTITIKMSETPSFEQITLGKANSQSHTIVDGNGLIIHSANGGKVTVTEHGLDNGGNVIANVGKGVAPTDAVNKSQLDEAIKDSIVDVTDKGLLFGGNSGHTVTNKLGSEVIIKGNGHEDDYQYSGENIKTRVNQDASGKTTIDILLAKNLAVESVTAHDHVMIGSNDQNVTIKDYGIHIQNGPSLTVGGLNNAGKVISNVADGVNAQDAVTISQLEKVYNVIKDQLDKGLDFSGDTGETANTAIGSSVEILGDQNIQTHVEKTADDKTKVNIHLNDHLNVKNITLKNDSIGGTTIVNQEGVAIKSATGEKSVSLTSQGLDNGGNVISNVADGKAPTDAVNVKQLDILANDVQDLKKNIGVNVGRALSDIHHQIKENRKESHAGIAAAIATANLPQSFSAGSNTVSAAVGIYRNQQAISIGVSRISDNGKWTVKSAITQDTQSNFGAGMGLGYNW</sequence>
<feature type="domain" description="Trimeric autotransporter adhesin YadA-like stalk" evidence="12">
    <location>
        <begin position="283"/>
        <end position="319"/>
    </location>
</feature>
<dbReference type="InterPro" id="IPR011049">
    <property type="entry name" value="Serralysin-like_metalloprot_C"/>
</dbReference>
<dbReference type="GO" id="GO:0015031">
    <property type="term" value="P:protein transport"/>
    <property type="evidence" value="ECO:0007669"/>
    <property type="project" value="UniProtKB-KW"/>
</dbReference>
<dbReference type="InterPro" id="IPR045584">
    <property type="entry name" value="Pilin-like"/>
</dbReference>
<evidence type="ECO:0000256" key="8">
    <source>
        <dbReference type="ARBA" id="ARBA00022927"/>
    </source>
</evidence>
<dbReference type="Gene3D" id="2.20.70.140">
    <property type="match status" value="2"/>
</dbReference>
<reference evidence="14 15" key="1">
    <citation type="submission" date="2018-12" db="EMBL/GenBank/DDBJ databases">
        <authorList>
            <consortium name="Pathogen Informatics"/>
        </authorList>
    </citation>
    <scope>NUCLEOTIDE SEQUENCE [LARGE SCALE GENOMIC DNA]</scope>
    <source>
        <strain evidence="14 15">NCTC12871</strain>
    </source>
</reference>
<evidence type="ECO:0000256" key="6">
    <source>
        <dbReference type="ARBA" id="ARBA00022692"/>
    </source>
</evidence>
<dbReference type="RefSeq" id="WP_126600712.1">
    <property type="nucleotide sequence ID" value="NZ_LR134510.1"/>
</dbReference>
<dbReference type="EMBL" id="LR134510">
    <property type="protein sequence ID" value="VEJ10191.1"/>
    <property type="molecule type" value="Genomic_DNA"/>
</dbReference>
<feature type="domain" description="Trimeric autotransporter adhesin YadA-like stalk" evidence="12">
    <location>
        <begin position="719"/>
        <end position="752"/>
    </location>
</feature>
<dbReference type="Gene3D" id="3.30.1300.30">
    <property type="entry name" value="GSPII I/J protein-like"/>
    <property type="match status" value="1"/>
</dbReference>
<dbReference type="KEGG" id="adp:NCTC12871_01701"/>
<keyword evidence="4" id="KW-0813">Transport</keyword>
<keyword evidence="15" id="KW-1185">Reference proteome</keyword>
<dbReference type="OrthoDB" id="5663068at2"/>
<dbReference type="Pfam" id="PF13018">
    <property type="entry name" value="ESPR"/>
    <property type="match status" value="1"/>
</dbReference>
<comment type="similarity">
    <text evidence="3">Belongs to the autotransporter-2 (AT-2) (TC 1.B.40) family.</text>
</comment>
<name>A0A448TW87_9PAST</name>
<dbReference type="InterPro" id="IPR005594">
    <property type="entry name" value="YadA_C"/>
</dbReference>
<evidence type="ECO:0000256" key="2">
    <source>
        <dbReference type="ARBA" id="ARBA00004442"/>
    </source>
</evidence>
<proteinExistence type="inferred from homology"/>
<keyword evidence="9" id="KW-0472">Membrane</keyword>
<feature type="domain" description="Trimeric autotransporter adhesin YadA-like C-terminal membrane anchor" evidence="11">
    <location>
        <begin position="919"/>
        <end position="976"/>
    </location>
</feature>
<feature type="domain" description="Trimeric autotransporter adhesin YadA-like stalk" evidence="12">
    <location>
        <begin position="848"/>
        <end position="884"/>
    </location>
</feature>
<gene>
    <name evidence="14" type="ORF">NCTC12871_01701</name>
</gene>
<evidence type="ECO:0000259" key="12">
    <source>
        <dbReference type="Pfam" id="PF05662"/>
    </source>
</evidence>
<dbReference type="InterPro" id="IPR008635">
    <property type="entry name" value="Coiled_stalk_dom"/>
</dbReference>
<keyword evidence="5" id="KW-1134">Transmembrane beta strand</keyword>
<keyword evidence="8" id="KW-0653">Protein transport</keyword>
<dbReference type="GO" id="GO:0009279">
    <property type="term" value="C:cell outer membrane"/>
    <property type="evidence" value="ECO:0007669"/>
    <property type="project" value="UniProtKB-SubCell"/>
</dbReference>
<accession>A0A448TW87</accession>
<dbReference type="Gene3D" id="2.150.10.10">
    <property type="entry name" value="Serralysin-like metalloprotease, C-terminal"/>
    <property type="match status" value="1"/>
</dbReference>
<evidence type="ECO:0000256" key="5">
    <source>
        <dbReference type="ARBA" id="ARBA00022452"/>
    </source>
</evidence>
<evidence type="ECO:0000256" key="9">
    <source>
        <dbReference type="ARBA" id="ARBA00023136"/>
    </source>
</evidence>
<evidence type="ECO:0000313" key="14">
    <source>
        <dbReference type="EMBL" id="VEJ10191.1"/>
    </source>
</evidence>
<keyword evidence="7" id="KW-0732">Signal</keyword>
<evidence type="ECO:0000259" key="13">
    <source>
        <dbReference type="Pfam" id="PF13018"/>
    </source>
</evidence>
<evidence type="ECO:0000313" key="15">
    <source>
        <dbReference type="Proteomes" id="UP000279799"/>
    </source>
</evidence>
<dbReference type="Pfam" id="PF05662">
    <property type="entry name" value="YadA_stalk"/>
    <property type="match status" value="5"/>
</dbReference>
<keyword evidence="6" id="KW-0812">Transmembrane</keyword>